<dbReference type="STRING" id="1048983.EL17_14200"/>
<dbReference type="GO" id="GO:0012505">
    <property type="term" value="C:endomembrane system"/>
    <property type="evidence" value="ECO:0007669"/>
    <property type="project" value="UniProtKB-SubCell"/>
</dbReference>
<dbReference type="Proteomes" id="UP000027821">
    <property type="component" value="Unassembled WGS sequence"/>
</dbReference>
<sequence length="227" mass="24739">MSTETAEKTQVQKPSEPILSKRRKKLITDPLVDDNPITIQVLGICSALAVTTQMQPTMVMALSVIFVMVMANLTISLIRNTIPSRVRIIVQLAIVATLVTLVNEVLKAFAFDMYKELSVFIGLIITNCIVMGRLEAFALGNKPYDSVLDGFGSALGYSWIILAVAFFRELWGSGSVFGYPVFENIAGLFGGGFSLATNGLMVSPVGAFIVLGLIIWVQRTKTGYIEH</sequence>
<keyword evidence="16" id="KW-1185">Reference proteome</keyword>
<gene>
    <name evidence="14" type="primary">nqrD</name>
    <name evidence="15" type="ORF">EL17_14200</name>
</gene>
<dbReference type="GO" id="GO:0005886">
    <property type="term" value="C:plasma membrane"/>
    <property type="evidence" value="ECO:0007669"/>
    <property type="project" value="UniProtKB-SubCell"/>
</dbReference>
<keyword evidence="4" id="KW-0997">Cell inner membrane</keyword>
<evidence type="ECO:0000256" key="1">
    <source>
        <dbReference type="ARBA" id="ARBA00004127"/>
    </source>
</evidence>
<dbReference type="Pfam" id="PF02508">
    <property type="entry name" value="Rnf-Nqr"/>
    <property type="match status" value="1"/>
</dbReference>
<dbReference type="InterPro" id="IPR003667">
    <property type="entry name" value="NqrDE/RnfAE"/>
</dbReference>
<dbReference type="NCBIfam" id="TIGR01939">
    <property type="entry name" value="nqrD"/>
    <property type="match status" value="1"/>
</dbReference>
<evidence type="ECO:0000256" key="5">
    <source>
        <dbReference type="ARBA" id="ARBA00022692"/>
    </source>
</evidence>
<dbReference type="EC" id="7.2.1.1" evidence="14"/>
<dbReference type="PIRSF" id="PIRSF006102">
    <property type="entry name" value="NQR_DE"/>
    <property type="match status" value="1"/>
</dbReference>
<evidence type="ECO:0000256" key="11">
    <source>
        <dbReference type="ARBA" id="ARBA00023075"/>
    </source>
</evidence>
<keyword evidence="10 14" id="KW-0406">Ion transport</keyword>
<keyword evidence="5 14" id="KW-0812">Transmembrane</keyword>
<name>A0A074KYT0_9BACT</name>
<dbReference type="OrthoDB" id="9790976at2"/>
<comment type="function">
    <text evidence="14">NQR complex catalyzes the reduction of ubiquinone-1 to ubiquinol by two successive reactions, coupled with the transport of Na(+) ions from the cytoplasm to the periplasm. NqrA to NqrE are probably involved in the second step, the conversion of ubisemiquinone to ubiquinol.</text>
</comment>
<evidence type="ECO:0000256" key="12">
    <source>
        <dbReference type="ARBA" id="ARBA00023136"/>
    </source>
</evidence>
<feature type="transmembrane region" description="Helical" evidence="14">
    <location>
        <begin position="146"/>
        <end position="167"/>
    </location>
</feature>
<evidence type="ECO:0000256" key="2">
    <source>
        <dbReference type="ARBA" id="ARBA00022448"/>
    </source>
</evidence>
<dbReference type="HAMAP" id="MF_00428">
    <property type="entry name" value="NqrD"/>
    <property type="match status" value="1"/>
</dbReference>
<comment type="catalytic activity">
    <reaction evidence="14">
        <text>a ubiquinone + n Na(+)(in) + NADH + H(+) = a ubiquinol + n Na(+)(out) + NAD(+)</text>
        <dbReference type="Rhea" id="RHEA:47748"/>
        <dbReference type="Rhea" id="RHEA-COMP:9565"/>
        <dbReference type="Rhea" id="RHEA-COMP:9566"/>
        <dbReference type="ChEBI" id="CHEBI:15378"/>
        <dbReference type="ChEBI" id="CHEBI:16389"/>
        <dbReference type="ChEBI" id="CHEBI:17976"/>
        <dbReference type="ChEBI" id="CHEBI:29101"/>
        <dbReference type="ChEBI" id="CHEBI:57540"/>
        <dbReference type="ChEBI" id="CHEBI:57945"/>
        <dbReference type="EC" id="7.2.1.1"/>
    </reaction>
</comment>
<feature type="transmembrane region" description="Helical" evidence="14">
    <location>
        <begin position="90"/>
        <end position="111"/>
    </location>
</feature>
<evidence type="ECO:0000256" key="7">
    <source>
        <dbReference type="ARBA" id="ARBA00022989"/>
    </source>
</evidence>
<organism evidence="15 16">
    <name type="scientific">Anditalea andensis</name>
    <dbReference type="NCBI Taxonomy" id="1048983"/>
    <lineage>
        <taxon>Bacteria</taxon>
        <taxon>Pseudomonadati</taxon>
        <taxon>Bacteroidota</taxon>
        <taxon>Cytophagia</taxon>
        <taxon>Cytophagales</taxon>
        <taxon>Cytophagaceae</taxon>
        <taxon>Anditalea</taxon>
    </lineage>
</organism>
<keyword evidence="6 14" id="KW-1278">Translocase</keyword>
<dbReference type="EMBL" id="JMIH01000023">
    <property type="protein sequence ID" value="KEO72783.1"/>
    <property type="molecule type" value="Genomic_DNA"/>
</dbReference>
<evidence type="ECO:0000313" key="16">
    <source>
        <dbReference type="Proteomes" id="UP000027821"/>
    </source>
</evidence>
<feature type="transmembrane region" description="Helical" evidence="14">
    <location>
        <begin position="187"/>
        <end position="217"/>
    </location>
</feature>
<evidence type="ECO:0000256" key="9">
    <source>
        <dbReference type="ARBA" id="ARBA00023053"/>
    </source>
</evidence>
<keyword evidence="9 14" id="KW-0915">Sodium</keyword>
<comment type="subcellular location">
    <subcellularLocation>
        <location evidence="14">Cell membrane</location>
        <topology evidence="14">Multi-pass membrane protein</topology>
    </subcellularLocation>
    <subcellularLocation>
        <location evidence="1">Endomembrane system</location>
        <topology evidence="1">Multi-pass membrane protein</topology>
    </subcellularLocation>
</comment>
<keyword evidence="13 14" id="KW-0739">Sodium transport</keyword>
<keyword evidence="7 14" id="KW-1133">Transmembrane helix</keyword>
<keyword evidence="8 14" id="KW-0520">NAD</keyword>
<keyword evidence="2 14" id="KW-0813">Transport</keyword>
<dbReference type="AlphaFoldDB" id="A0A074KYT0"/>
<evidence type="ECO:0000256" key="14">
    <source>
        <dbReference type="HAMAP-Rule" id="MF_00428"/>
    </source>
</evidence>
<accession>A0A074KYT0</accession>
<comment type="caution">
    <text evidence="15">The sequence shown here is derived from an EMBL/GenBank/DDBJ whole genome shotgun (WGS) entry which is preliminary data.</text>
</comment>
<evidence type="ECO:0000256" key="3">
    <source>
        <dbReference type="ARBA" id="ARBA00022475"/>
    </source>
</evidence>
<keyword evidence="11 14" id="KW-0830">Ubiquinone</keyword>
<evidence type="ECO:0000256" key="13">
    <source>
        <dbReference type="ARBA" id="ARBA00023201"/>
    </source>
</evidence>
<proteinExistence type="inferred from homology"/>
<keyword evidence="12 14" id="KW-0472">Membrane</keyword>
<comment type="subunit">
    <text evidence="14">Composed of six subunits; NqrA, NqrB, NqrC, NqrD, NqrE and NqrF.</text>
</comment>
<dbReference type="NCBIfam" id="NF006777">
    <property type="entry name" value="PRK09292.1"/>
    <property type="match status" value="1"/>
</dbReference>
<dbReference type="PANTHER" id="PTHR30586">
    <property type="entry name" value="ELECTRON TRANSPORT COMPLEX PROTEIN RNFE"/>
    <property type="match status" value="1"/>
</dbReference>
<protein>
    <recommendedName>
        <fullName evidence="14">Na(+)-translocating NADH-quinone reductase subunit D</fullName>
        <shortName evidence="14">Na(+)-NQR subunit D</shortName>
        <shortName evidence="14">Na(+)-translocating NQR subunit D</shortName>
        <ecNumber evidence="14">7.2.1.1</ecNumber>
    </recommendedName>
    <alternativeName>
        <fullName evidence="14">NQR complex subunit D</fullName>
    </alternativeName>
    <alternativeName>
        <fullName evidence="14">NQR-1 subunit D</fullName>
    </alternativeName>
</protein>
<dbReference type="InterPro" id="IPR011292">
    <property type="entry name" value="NqrD"/>
</dbReference>
<dbReference type="PANTHER" id="PTHR30586:SF1">
    <property type="entry name" value="NA(+)-TRANSLOCATING NADH-QUINONE REDUCTASE SUBUNIT D"/>
    <property type="match status" value="1"/>
</dbReference>
<evidence type="ECO:0000256" key="4">
    <source>
        <dbReference type="ARBA" id="ARBA00022519"/>
    </source>
</evidence>
<feature type="transmembrane region" description="Helical" evidence="14">
    <location>
        <begin position="58"/>
        <end position="78"/>
    </location>
</feature>
<evidence type="ECO:0000256" key="6">
    <source>
        <dbReference type="ARBA" id="ARBA00022967"/>
    </source>
</evidence>
<dbReference type="RefSeq" id="WP_035075675.1">
    <property type="nucleotide sequence ID" value="NZ_JMIH01000023.1"/>
</dbReference>
<dbReference type="GO" id="GO:0016655">
    <property type="term" value="F:oxidoreductase activity, acting on NAD(P)H, quinone or similar compound as acceptor"/>
    <property type="evidence" value="ECO:0007669"/>
    <property type="project" value="UniProtKB-UniRule"/>
</dbReference>
<keyword evidence="3 14" id="KW-1003">Cell membrane</keyword>
<dbReference type="GO" id="GO:0006814">
    <property type="term" value="P:sodium ion transport"/>
    <property type="evidence" value="ECO:0007669"/>
    <property type="project" value="UniProtKB-UniRule"/>
</dbReference>
<feature type="transmembrane region" description="Helical" evidence="14">
    <location>
        <begin position="117"/>
        <end position="134"/>
    </location>
</feature>
<comment type="similarity">
    <text evidence="14">Belongs to the NqrDE/RnfAE family.</text>
</comment>
<evidence type="ECO:0000313" key="15">
    <source>
        <dbReference type="EMBL" id="KEO72783.1"/>
    </source>
</evidence>
<evidence type="ECO:0000256" key="10">
    <source>
        <dbReference type="ARBA" id="ARBA00023065"/>
    </source>
</evidence>
<reference evidence="15 16" key="1">
    <citation type="submission" date="2014-04" db="EMBL/GenBank/DDBJ databases">
        <title>Characterization and application of a salt tolerant electro-active bacterium.</title>
        <authorList>
            <person name="Yang L."/>
            <person name="Wei S."/>
            <person name="Tay Q.X.M."/>
        </authorList>
    </citation>
    <scope>NUCLEOTIDE SEQUENCE [LARGE SCALE GENOMIC DNA]</scope>
    <source>
        <strain evidence="15 16">LY1</strain>
    </source>
</reference>
<evidence type="ECO:0000256" key="8">
    <source>
        <dbReference type="ARBA" id="ARBA00023027"/>
    </source>
</evidence>
<dbReference type="eggNOG" id="COG1347">
    <property type="taxonomic scope" value="Bacteria"/>
</dbReference>